<dbReference type="OrthoDB" id="484549at2"/>
<dbReference type="EMBL" id="CP017599">
    <property type="protein sequence ID" value="AOW99381.1"/>
    <property type="molecule type" value="Genomic_DNA"/>
</dbReference>
<accession>A0A1D8TP22</accession>
<proteinExistence type="predicted"/>
<sequence length="168" mass="19092">MEQIHSEIDAIRQSIAALRAERDTLTRQEIILEDQSPEAIAQAYRRQASENAQRSVEILGIDNAIAALEAQLQQKQQQLQPALTISQPLTVEDQIEQATQQAYDHAERINELAAELAEELKALKAIAHDLSPIYWKLYHRPFVTGFRSTSVPYLRSDHDVLRITKLVI</sequence>
<dbReference type="KEGG" id="mpro:BJP34_07860"/>
<evidence type="ECO:0000313" key="2">
    <source>
        <dbReference type="EMBL" id="AOW99381.1"/>
    </source>
</evidence>
<evidence type="ECO:0000256" key="1">
    <source>
        <dbReference type="SAM" id="Coils"/>
    </source>
</evidence>
<organism evidence="2 3">
    <name type="scientific">Moorena producens PAL-8-15-08-1</name>
    <dbReference type="NCBI Taxonomy" id="1458985"/>
    <lineage>
        <taxon>Bacteria</taxon>
        <taxon>Bacillati</taxon>
        <taxon>Cyanobacteriota</taxon>
        <taxon>Cyanophyceae</taxon>
        <taxon>Coleofasciculales</taxon>
        <taxon>Coleofasciculaceae</taxon>
        <taxon>Moorena</taxon>
    </lineage>
</organism>
<dbReference type="Proteomes" id="UP000177870">
    <property type="component" value="Chromosome"/>
</dbReference>
<gene>
    <name evidence="2" type="ORF">BJP34_07860</name>
</gene>
<keyword evidence="1" id="KW-0175">Coiled coil</keyword>
<protein>
    <submittedName>
        <fullName evidence="2">Uncharacterized protein</fullName>
    </submittedName>
</protein>
<dbReference type="RefSeq" id="WP_070391865.1">
    <property type="nucleotide sequence ID" value="NZ_CP017599.1"/>
</dbReference>
<dbReference type="AlphaFoldDB" id="A0A1D8TP22"/>
<reference evidence="3" key="1">
    <citation type="submission" date="2016-10" db="EMBL/GenBank/DDBJ databases">
        <title>Comparative genomics uncovers the prolific and rare metabolic potential of the cyanobacterial genus Moorea.</title>
        <authorList>
            <person name="Leao T."/>
            <person name="Castelao G."/>
            <person name="Korobeynikov A."/>
            <person name="Monroe E.A."/>
            <person name="Podell S."/>
            <person name="Glukhov E."/>
            <person name="Allen E."/>
            <person name="Gerwick W.H."/>
            <person name="Gerwick L."/>
        </authorList>
    </citation>
    <scope>NUCLEOTIDE SEQUENCE [LARGE SCALE GENOMIC DNA]</scope>
    <source>
        <strain evidence="3">PAL-8-15-08-1</strain>
    </source>
</reference>
<feature type="coiled-coil region" evidence="1">
    <location>
        <begin position="1"/>
        <end position="126"/>
    </location>
</feature>
<name>A0A1D8TP22_9CYAN</name>
<evidence type="ECO:0000313" key="3">
    <source>
        <dbReference type="Proteomes" id="UP000177870"/>
    </source>
</evidence>